<dbReference type="EMBL" id="CP127526">
    <property type="protein sequence ID" value="XRI73437.1"/>
    <property type="molecule type" value="Genomic_DNA"/>
</dbReference>
<evidence type="ECO:0000313" key="1">
    <source>
        <dbReference type="EMBL" id="XRI73437.1"/>
    </source>
</evidence>
<proteinExistence type="predicted"/>
<reference evidence="1 2" key="1">
    <citation type="journal article" date="2021" name="ISME J.">
        <title>Genomic evolution of the class Acidithiobacillia: deep-branching Proteobacteria living in extreme acidic conditions.</title>
        <authorList>
            <person name="Moya-Beltran A."/>
            <person name="Beard S."/>
            <person name="Rojas-Villalobos C."/>
            <person name="Issotta F."/>
            <person name="Gallardo Y."/>
            <person name="Ulloa R."/>
            <person name="Giaveno A."/>
            <person name="Degli Esposti M."/>
            <person name="Johnson D.B."/>
            <person name="Quatrini R."/>
        </authorList>
    </citation>
    <scope>NUCLEOTIDE SEQUENCE [LARGE SCALE GENOMIC DNA]</scope>
    <source>
        <strain evidence="1 2">GG1-14</strain>
    </source>
</reference>
<evidence type="ECO:0000313" key="2">
    <source>
        <dbReference type="Proteomes" id="UP001195965"/>
    </source>
</evidence>
<name>A0ACD5HEL3_9PROT</name>
<organism evidence="1 2">
    <name type="scientific">Acidithiobacillus montserratensis</name>
    <dbReference type="NCBI Taxonomy" id="2729135"/>
    <lineage>
        <taxon>Bacteria</taxon>
        <taxon>Pseudomonadati</taxon>
        <taxon>Pseudomonadota</taxon>
        <taxon>Acidithiobacillia</taxon>
        <taxon>Acidithiobacillales</taxon>
        <taxon>Acidithiobacillaceae</taxon>
        <taxon>Acidithiobacillus</taxon>
    </lineage>
</organism>
<dbReference type="Proteomes" id="UP001195965">
    <property type="component" value="Chromosome"/>
</dbReference>
<sequence length="186" mass="21405">MHLVLRLDVGGRPMAWETWEEAAAHYVRGNVAWTLGNPFFTAHGGICRRSGIHSQLDIHPVIAVRGRHLGKIRPPALSNQTLFHRDHHLCMYCGKHYPVRELTRDHIIPISRKGRDIWTNVVTACRSCNSRKDNRTPDEAHMPLLAVPFTPTWAEYLLLSNRRILADQMEFLGLHIQKGKHNRLTF</sequence>
<protein>
    <submittedName>
        <fullName evidence="1">HNH endonuclease</fullName>
    </submittedName>
</protein>
<keyword evidence="1" id="KW-0378">Hydrolase</keyword>
<keyword evidence="2" id="KW-1185">Reference proteome</keyword>
<accession>A0ACD5HEL3</accession>
<keyword evidence="1" id="KW-0255">Endonuclease</keyword>
<gene>
    <name evidence="1" type="ORF">HHS34_013495</name>
</gene>
<keyword evidence="1" id="KW-0540">Nuclease</keyword>